<sequence>MRTKIFHGSLILSGLALAVVLHGCSASASKEEAKTAKAAPVATFKLEKQQLSTALNLPGELIAYQQVDLYAKVSSFVKTLKADIGSEVRKGQLLMTLEAPEMTSQISAAQSRLKSQEAIYAASKANYDRLYETSKTPGTISKNDLDQAMARKNSDLAQFEAAKASLKELGAIQDYLEIRAPFNGIITARNVNLGAYVGPSGKGSEFPLFTLQEQKRLRLAIAIPEAYTGYLKNGHQVSFTVKSLPSQTFKADVKRLAGALDLRLRSEKVEMDVPNLDKKLLPGMVAEVNIPLPANGETFIVPKKSILDTSEGIFVVRVKDGKTEKVAVKKGREADDKVEIFGNLNAGDEFVTEPTEEMRDGTKIKS</sequence>
<dbReference type="Gene3D" id="2.40.420.20">
    <property type="match status" value="1"/>
</dbReference>
<feature type="chain" id="PRO_5016445063" evidence="3">
    <location>
        <begin position="19"/>
        <end position="366"/>
    </location>
</feature>
<accession>A0A318U6Q2</accession>
<dbReference type="Pfam" id="PF25954">
    <property type="entry name" value="Beta-barrel_RND_2"/>
    <property type="match status" value="1"/>
</dbReference>
<dbReference type="Pfam" id="PF25973">
    <property type="entry name" value="BSH_CzcB"/>
    <property type="match status" value="1"/>
</dbReference>
<feature type="domain" description="YknX-like C-terminal permuted SH3-like" evidence="6">
    <location>
        <begin position="301"/>
        <end position="365"/>
    </location>
</feature>
<feature type="coiled-coil region" evidence="2">
    <location>
        <begin position="142"/>
        <end position="169"/>
    </location>
</feature>
<evidence type="ECO:0000259" key="6">
    <source>
        <dbReference type="Pfam" id="PF25989"/>
    </source>
</evidence>
<evidence type="ECO:0000259" key="4">
    <source>
        <dbReference type="Pfam" id="PF25954"/>
    </source>
</evidence>
<dbReference type="InterPro" id="IPR058792">
    <property type="entry name" value="Beta-barrel_RND_2"/>
</dbReference>
<evidence type="ECO:0000313" key="7">
    <source>
        <dbReference type="EMBL" id="PYF68850.1"/>
    </source>
</evidence>
<dbReference type="Gene3D" id="2.40.50.100">
    <property type="match status" value="1"/>
</dbReference>
<gene>
    <name evidence="7" type="ORF">B0O44_11128</name>
</gene>
<dbReference type="SUPFAM" id="SSF111369">
    <property type="entry name" value="HlyD-like secretion proteins"/>
    <property type="match status" value="1"/>
</dbReference>
<name>A0A318U6Q2_9SPHI</name>
<dbReference type="GO" id="GO:1990281">
    <property type="term" value="C:efflux pump complex"/>
    <property type="evidence" value="ECO:0007669"/>
    <property type="project" value="TreeGrafter"/>
</dbReference>
<feature type="signal peptide" evidence="3">
    <location>
        <begin position="1"/>
        <end position="18"/>
    </location>
</feature>
<comment type="caution">
    <text evidence="7">The sequence shown here is derived from an EMBL/GenBank/DDBJ whole genome shotgun (WGS) entry which is preliminary data.</text>
</comment>
<dbReference type="RefSeq" id="WP_110834526.1">
    <property type="nucleotide sequence ID" value="NZ_QKLU01000011.1"/>
</dbReference>
<dbReference type="OrthoDB" id="9806939at2"/>
<dbReference type="GO" id="GO:0015562">
    <property type="term" value="F:efflux transmembrane transporter activity"/>
    <property type="evidence" value="ECO:0007669"/>
    <property type="project" value="TreeGrafter"/>
</dbReference>
<evidence type="ECO:0000313" key="8">
    <source>
        <dbReference type="Proteomes" id="UP000248198"/>
    </source>
</evidence>
<protein>
    <submittedName>
        <fullName evidence="7">RND family efflux transporter MFP subunit</fullName>
    </submittedName>
</protein>
<dbReference type="Gene3D" id="2.40.30.170">
    <property type="match status" value="1"/>
</dbReference>
<dbReference type="NCBIfam" id="TIGR01730">
    <property type="entry name" value="RND_mfp"/>
    <property type="match status" value="1"/>
</dbReference>
<organism evidence="7 8">
    <name type="scientific">Pedobacter nutrimenti</name>
    <dbReference type="NCBI Taxonomy" id="1241337"/>
    <lineage>
        <taxon>Bacteria</taxon>
        <taxon>Pseudomonadati</taxon>
        <taxon>Bacteroidota</taxon>
        <taxon>Sphingobacteriia</taxon>
        <taxon>Sphingobacteriales</taxon>
        <taxon>Sphingobacteriaceae</taxon>
        <taxon>Pedobacter</taxon>
    </lineage>
</organism>
<comment type="similarity">
    <text evidence="1">Belongs to the membrane fusion protein (MFP) (TC 8.A.1) family.</text>
</comment>
<evidence type="ECO:0000259" key="5">
    <source>
        <dbReference type="Pfam" id="PF25973"/>
    </source>
</evidence>
<dbReference type="InterPro" id="IPR006143">
    <property type="entry name" value="RND_pump_MFP"/>
</dbReference>
<reference evidence="7 8" key="1">
    <citation type="submission" date="2018-06" db="EMBL/GenBank/DDBJ databases">
        <title>Genomic Encyclopedia of Archaeal and Bacterial Type Strains, Phase II (KMG-II): from individual species to whole genera.</title>
        <authorList>
            <person name="Goeker M."/>
        </authorList>
    </citation>
    <scope>NUCLEOTIDE SEQUENCE [LARGE SCALE GENOMIC DNA]</scope>
    <source>
        <strain evidence="7 8">DSM 27372</strain>
    </source>
</reference>
<keyword evidence="8" id="KW-1185">Reference proteome</keyword>
<evidence type="ECO:0000256" key="1">
    <source>
        <dbReference type="ARBA" id="ARBA00009477"/>
    </source>
</evidence>
<keyword evidence="3" id="KW-0732">Signal</keyword>
<dbReference type="PANTHER" id="PTHR30469">
    <property type="entry name" value="MULTIDRUG RESISTANCE PROTEIN MDTA"/>
    <property type="match status" value="1"/>
</dbReference>
<feature type="domain" description="CusB-like beta-barrel" evidence="4">
    <location>
        <begin position="219"/>
        <end position="290"/>
    </location>
</feature>
<dbReference type="PANTHER" id="PTHR30469:SF37">
    <property type="entry name" value="RAGD PROTEIN"/>
    <property type="match status" value="1"/>
</dbReference>
<dbReference type="AlphaFoldDB" id="A0A318U6Q2"/>
<dbReference type="InterPro" id="IPR058647">
    <property type="entry name" value="BSH_CzcB-like"/>
</dbReference>
<dbReference type="Gene3D" id="1.10.287.470">
    <property type="entry name" value="Helix hairpin bin"/>
    <property type="match status" value="1"/>
</dbReference>
<dbReference type="Pfam" id="PF25989">
    <property type="entry name" value="YknX_C"/>
    <property type="match status" value="1"/>
</dbReference>
<proteinExistence type="inferred from homology"/>
<dbReference type="EMBL" id="QKLU01000011">
    <property type="protein sequence ID" value="PYF68850.1"/>
    <property type="molecule type" value="Genomic_DNA"/>
</dbReference>
<dbReference type="InterPro" id="IPR058637">
    <property type="entry name" value="YknX-like_C"/>
</dbReference>
<keyword evidence="2" id="KW-0175">Coiled coil</keyword>
<evidence type="ECO:0000256" key="2">
    <source>
        <dbReference type="SAM" id="Coils"/>
    </source>
</evidence>
<evidence type="ECO:0000256" key="3">
    <source>
        <dbReference type="SAM" id="SignalP"/>
    </source>
</evidence>
<feature type="domain" description="CzcB-like barrel-sandwich hybrid" evidence="5">
    <location>
        <begin position="67"/>
        <end position="198"/>
    </location>
</feature>
<dbReference type="Proteomes" id="UP000248198">
    <property type="component" value="Unassembled WGS sequence"/>
</dbReference>